<keyword evidence="1" id="KW-1133">Transmembrane helix</keyword>
<dbReference type="NCBIfam" id="TIGR04086">
    <property type="entry name" value="TIGR04086_membr"/>
    <property type="match status" value="1"/>
</dbReference>
<keyword evidence="1" id="KW-0812">Transmembrane</keyword>
<evidence type="ECO:0000313" key="2">
    <source>
        <dbReference type="EMBL" id="RPF49725.1"/>
    </source>
</evidence>
<feature type="transmembrane region" description="Helical" evidence="1">
    <location>
        <begin position="113"/>
        <end position="131"/>
    </location>
</feature>
<comment type="caution">
    <text evidence="2">The sequence shown here is derived from an EMBL/GenBank/DDBJ whole genome shotgun (WGS) entry which is preliminary data.</text>
</comment>
<evidence type="ECO:0000313" key="3">
    <source>
        <dbReference type="Proteomes" id="UP000282654"/>
    </source>
</evidence>
<keyword evidence="3" id="KW-1185">Reference proteome</keyword>
<gene>
    <name evidence="2" type="ORF">EDD75_0545</name>
</gene>
<dbReference type="RefSeq" id="WP_123927631.1">
    <property type="nucleotide sequence ID" value="NZ_RKRE01000001.1"/>
</dbReference>
<feature type="transmembrane region" description="Helical" evidence="1">
    <location>
        <begin position="21"/>
        <end position="43"/>
    </location>
</feature>
<dbReference type="InterPro" id="IPR023804">
    <property type="entry name" value="DUF3792_TM"/>
</dbReference>
<reference evidence="2 3" key="1">
    <citation type="submission" date="2018-11" db="EMBL/GenBank/DDBJ databases">
        <title>Genomic Encyclopedia of Type Strains, Phase IV (KMG-IV): sequencing the most valuable type-strain genomes for metagenomic binning, comparative biology and taxonomic classification.</title>
        <authorList>
            <person name="Goeker M."/>
        </authorList>
    </citation>
    <scope>NUCLEOTIDE SEQUENCE [LARGE SCALE GENOMIC DNA]</scope>
    <source>
        <strain evidence="2 3">DSM 102936</strain>
    </source>
</reference>
<dbReference type="Proteomes" id="UP000282654">
    <property type="component" value="Unassembled WGS sequence"/>
</dbReference>
<keyword evidence="1" id="KW-0472">Membrane</keyword>
<name>A0A3N5BV04_9THEO</name>
<sequence length="132" mass="13586">MGLELEKERSRGLNLIAIGRGTLMGAVASLTGTLLMAALFYFTSLSERTFPYIVSFVLFLSGMLGGSLAARSAGNRGLIHGLAAGTALFLLLWLAAVAVLPGPVTSGMLLKKFFLLASGGALGGFLGIALLP</sequence>
<accession>A0A3N5BV04</accession>
<protein>
    <submittedName>
        <fullName evidence="2">Putative membrane protein (TIGR04086 family)</fullName>
    </submittedName>
</protein>
<organism evidence="2 3">
    <name type="scientific">Thermodesulfitimonas autotrophica</name>
    <dbReference type="NCBI Taxonomy" id="1894989"/>
    <lineage>
        <taxon>Bacteria</taxon>
        <taxon>Bacillati</taxon>
        <taxon>Bacillota</taxon>
        <taxon>Clostridia</taxon>
        <taxon>Thermoanaerobacterales</taxon>
        <taxon>Thermoanaerobacteraceae</taxon>
        <taxon>Thermodesulfitimonas</taxon>
    </lineage>
</organism>
<evidence type="ECO:0000256" key="1">
    <source>
        <dbReference type="SAM" id="Phobius"/>
    </source>
</evidence>
<dbReference type="AlphaFoldDB" id="A0A3N5BV04"/>
<proteinExistence type="predicted"/>
<feature type="transmembrane region" description="Helical" evidence="1">
    <location>
        <begin position="49"/>
        <end position="70"/>
    </location>
</feature>
<dbReference type="Pfam" id="PF12670">
    <property type="entry name" value="DUF3792"/>
    <property type="match status" value="1"/>
</dbReference>
<dbReference type="EMBL" id="RKRE01000001">
    <property type="protein sequence ID" value="RPF49725.1"/>
    <property type="molecule type" value="Genomic_DNA"/>
</dbReference>
<feature type="transmembrane region" description="Helical" evidence="1">
    <location>
        <begin position="82"/>
        <end position="101"/>
    </location>
</feature>